<dbReference type="Pfam" id="PF24016">
    <property type="entry name" value="DUF7330"/>
    <property type="match status" value="1"/>
</dbReference>
<dbReference type="STRING" id="1314777.A0A164S2A9"/>
<accession>A0A164S2A9</accession>
<dbReference type="EMBL" id="KV419417">
    <property type="protein sequence ID" value="KZS91097.1"/>
    <property type="molecule type" value="Genomic_DNA"/>
</dbReference>
<evidence type="ECO:0000259" key="2">
    <source>
        <dbReference type="Pfam" id="PF24016"/>
    </source>
</evidence>
<gene>
    <name evidence="3" type="ORF">SISNIDRAFT_487787</name>
</gene>
<dbReference type="Proteomes" id="UP000076722">
    <property type="component" value="Unassembled WGS sequence"/>
</dbReference>
<sequence length="269" mass="29311">MMIQDIKKGSDLSDFDTKRALEVEEHADLPPDYTPSDASSQAGPSTAPTLPSEFVADGPATNWLEIVRDHQGVKGSWIIDPTLNIPFVGGSLQADRVPTKEHPNVLLESKQGSIKAEVAIRPVVATVTPRLMMRAKSKHGSVQYTLKNKGPYSVYLECISTHGSVTLYIPRSFCGPINTHTEHGSVKLSDQISSSIVALSETKGDGRYFLGNLQGSRYGEAGTSWEGDEIFASSKHGSVRLNFVDEPVSETANFLKGKSSLWKAYKNIF</sequence>
<feature type="compositionally biased region" description="Polar residues" evidence="1">
    <location>
        <begin position="36"/>
        <end position="49"/>
    </location>
</feature>
<name>A0A164S2A9_9AGAM</name>
<feature type="domain" description="DUF7330" evidence="2">
    <location>
        <begin position="62"/>
        <end position="246"/>
    </location>
</feature>
<proteinExistence type="predicted"/>
<dbReference type="InterPro" id="IPR055754">
    <property type="entry name" value="DUF7330"/>
</dbReference>
<dbReference type="AlphaFoldDB" id="A0A164S2A9"/>
<feature type="region of interest" description="Disordered" evidence="1">
    <location>
        <begin position="1"/>
        <end position="54"/>
    </location>
</feature>
<dbReference type="OrthoDB" id="5289249at2759"/>
<keyword evidence="4" id="KW-1185">Reference proteome</keyword>
<feature type="compositionally biased region" description="Basic and acidic residues" evidence="1">
    <location>
        <begin position="1"/>
        <end position="29"/>
    </location>
</feature>
<evidence type="ECO:0000256" key="1">
    <source>
        <dbReference type="SAM" id="MobiDB-lite"/>
    </source>
</evidence>
<evidence type="ECO:0000313" key="3">
    <source>
        <dbReference type="EMBL" id="KZS91097.1"/>
    </source>
</evidence>
<protein>
    <recommendedName>
        <fullName evidence="2">DUF7330 domain-containing protein</fullName>
    </recommendedName>
</protein>
<reference evidence="3 4" key="1">
    <citation type="journal article" date="2016" name="Mol. Biol. Evol.">
        <title>Comparative Genomics of Early-Diverging Mushroom-Forming Fungi Provides Insights into the Origins of Lignocellulose Decay Capabilities.</title>
        <authorList>
            <person name="Nagy L.G."/>
            <person name="Riley R."/>
            <person name="Tritt A."/>
            <person name="Adam C."/>
            <person name="Daum C."/>
            <person name="Floudas D."/>
            <person name="Sun H."/>
            <person name="Yadav J.S."/>
            <person name="Pangilinan J."/>
            <person name="Larsson K.H."/>
            <person name="Matsuura K."/>
            <person name="Barry K."/>
            <person name="Labutti K."/>
            <person name="Kuo R."/>
            <person name="Ohm R.A."/>
            <person name="Bhattacharya S.S."/>
            <person name="Shirouzu T."/>
            <person name="Yoshinaga Y."/>
            <person name="Martin F.M."/>
            <person name="Grigoriev I.V."/>
            <person name="Hibbett D.S."/>
        </authorList>
    </citation>
    <scope>NUCLEOTIDE SEQUENCE [LARGE SCALE GENOMIC DNA]</scope>
    <source>
        <strain evidence="3 4">HHB9708</strain>
    </source>
</reference>
<evidence type="ECO:0000313" key="4">
    <source>
        <dbReference type="Proteomes" id="UP000076722"/>
    </source>
</evidence>
<organism evidence="3 4">
    <name type="scientific">Sistotremastrum niveocremeum HHB9708</name>
    <dbReference type="NCBI Taxonomy" id="1314777"/>
    <lineage>
        <taxon>Eukaryota</taxon>
        <taxon>Fungi</taxon>
        <taxon>Dikarya</taxon>
        <taxon>Basidiomycota</taxon>
        <taxon>Agaricomycotina</taxon>
        <taxon>Agaricomycetes</taxon>
        <taxon>Sistotremastrales</taxon>
        <taxon>Sistotremastraceae</taxon>
        <taxon>Sertulicium</taxon>
        <taxon>Sertulicium niveocremeum</taxon>
    </lineage>
</organism>